<evidence type="ECO:0000313" key="2">
    <source>
        <dbReference type="EMBL" id="KFH62209.1"/>
    </source>
</evidence>
<dbReference type="EMBL" id="KN042433">
    <property type="protein sequence ID" value="KFH62209.1"/>
    <property type="molecule type" value="Genomic_DNA"/>
</dbReference>
<dbReference type="InterPro" id="IPR036047">
    <property type="entry name" value="F-box-like_dom_sf"/>
</dbReference>
<accession>A0A086TJT2</accession>
<dbReference type="OrthoDB" id="2437929at2759"/>
<dbReference type="SUPFAM" id="SSF81383">
    <property type="entry name" value="F-box domain"/>
    <property type="match status" value="1"/>
</dbReference>
<organism evidence="2 3">
    <name type="scientific">Podila verticillata NRRL 6337</name>
    <dbReference type="NCBI Taxonomy" id="1069443"/>
    <lineage>
        <taxon>Eukaryota</taxon>
        <taxon>Fungi</taxon>
        <taxon>Fungi incertae sedis</taxon>
        <taxon>Mucoromycota</taxon>
        <taxon>Mortierellomycotina</taxon>
        <taxon>Mortierellomycetes</taxon>
        <taxon>Mortierellales</taxon>
        <taxon>Mortierellaceae</taxon>
        <taxon>Podila</taxon>
    </lineage>
</organism>
<protein>
    <recommendedName>
        <fullName evidence="4">F-box domain-containing protein</fullName>
    </recommendedName>
</protein>
<dbReference type="Proteomes" id="UP000243308">
    <property type="component" value="Unassembled WGS sequence"/>
</dbReference>
<proteinExistence type="predicted"/>
<sequence length="499" mass="57285">MPKKLVIFDIPLIVDLIASFLPAKDIKTCCKINRGWNTLFSPHMWREIRLVDISRRTPESNQALSRNARFIRRLQIDLMADASLLLDAHCNQLQRLSCLWDRFRARELKDKRYAQLCYDGDIEMFDVSSTPMQLIVMNPGLRKLEIACHESELGLFLDQPVLASIARCHRLAYLSLHVTGTLNQKILQDLLPNIPRTCHFFELSLKDLLRMASQGPSSRLVFEPSFQLPFKTIRFLGTMYAFGESTLMPIFRHSPDVTEVLLPMTYGYVAADMTLTLLGYCKHITKLHVPSVADDMWSTPTWRESEVLALIHEYRLQEFSMDLTYVSSKNIIPALVHCSAKTLRDVFFDNATSVFLECVLKECPELRSLNVRRPSEPHLSEWTSLEALVFTPWASSHLETLELPVIGGSWSGLAGRGYKVLREGGLEDECRDAQWILQLYWKLKSLKELQRLELLWCSTKGQALDPGEMFPLSSGMERLLLQAGMNSESMWLMNLHCER</sequence>
<keyword evidence="1" id="KW-0732">Signal</keyword>
<name>A0A086TJT2_9FUNG</name>
<feature type="chain" id="PRO_5001815820" description="F-box domain-containing protein" evidence="1">
    <location>
        <begin position="20"/>
        <end position="499"/>
    </location>
</feature>
<gene>
    <name evidence="2" type="ORF">MVEG_11847</name>
</gene>
<evidence type="ECO:0008006" key="4">
    <source>
        <dbReference type="Google" id="ProtNLM"/>
    </source>
</evidence>
<dbReference type="AlphaFoldDB" id="A0A086TJT2"/>
<feature type="signal peptide" evidence="1">
    <location>
        <begin position="1"/>
        <end position="19"/>
    </location>
</feature>
<evidence type="ECO:0000313" key="3">
    <source>
        <dbReference type="Proteomes" id="UP000243308"/>
    </source>
</evidence>
<keyword evidence="3" id="KW-1185">Reference proteome</keyword>
<reference evidence="2 3" key="1">
    <citation type="submission" date="2011-02" db="EMBL/GenBank/DDBJ databases">
        <title>The Genome Sequence of Mortierella verticillata NRRL 6337.</title>
        <authorList>
            <consortium name="The Broad Institute Genome Sequencing Platform"/>
            <person name="Russ C."/>
            <person name="Cuomo C."/>
            <person name="Burger G."/>
            <person name="Gray M.W."/>
            <person name="Holland P.W.H."/>
            <person name="King N."/>
            <person name="Lang F.B.F."/>
            <person name="Roger A.J."/>
            <person name="Ruiz-Trillo I."/>
            <person name="Young S.K."/>
            <person name="Zeng Q."/>
            <person name="Gargeya S."/>
            <person name="Alvarado L."/>
            <person name="Berlin A."/>
            <person name="Chapman S.B."/>
            <person name="Chen Z."/>
            <person name="Freedman E."/>
            <person name="Gellesch M."/>
            <person name="Goldberg J."/>
            <person name="Griggs A."/>
            <person name="Gujja S."/>
            <person name="Heilman E."/>
            <person name="Heiman D."/>
            <person name="Howarth C."/>
            <person name="Mehta T."/>
            <person name="Neiman D."/>
            <person name="Pearson M."/>
            <person name="Roberts A."/>
            <person name="Saif S."/>
            <person name="Shea T."/>
            <person name="Shenoy N."/>
            <person name="Sisk P."/>
            <person name="Stolte C."/>
            <person name="Sykes S."/>
            <person name="White J."/>
            <person name="Yandava C."/>
            <person name="Haas B."/>
            <person name="Nusbaum C."/>
            <person name="Birren B."/>
        </authorList>
    </citation>
    <scope>NUCLEOTIDE SEQUENCE [LARGE SCALE GENOMIC DNA]</scope>
    <source>
        <strain evidence="2 3">NRRL 6337</strain>
    </source>
</reference>
<evidence type="ECO:0000256" key="1">
    <source>
        <dbReference type="SAM" id="SignalP"/>
    </source>
</evidence>